<gene>
    <name evidence="1" type="ORF">E3N88_22480</name>
</gene>
<evidence type="ECO:0000313" key="2">
    <source>
        <dbReference type="Proteomes" id="UP000326396"/>
    </source>
</evidence>
<name>A0A5N6NBN3_9ASTR</name>
<dbReference type="AlphaFoldDB" id="A0A5N6NBN3"/>
<reference evidence="1 2" key="1">
    <citation type="submission" date="2019-05" db="EMBL/GenBank/DDBJ databases">
        <title>Mikania micrantha, genome provides insights into the molecular mechanism of rapid growth.</title>
        <authorList>
            <person name="Liu B."/>
        </authorList>
    </citation>
    <scope>NUCLEOTIDE SEQUENCE [LARGE SCALE GENOMIC DNA]</scope>
    <source>
        <strain evidence="1">NLD-2019</strain>
        <tissue evidence="1">Leaf</tissue>
    </source>
</reference>
<dbReference type="EMBL" id="SZYD01000012">
    <property type="protein sequence ID" value="KAD4584879.1"/>
    <property type="molecule type" value="Genomic_DNA"/>
</dbReference>
<organism evidence="1 2">
    <name type="scientific">Mikania micrantha</name>
    <name type="common">bitter vine</name>
    <dbReference type="NCBI Taxonomy" id="192012"/>
    <lineage>
        <taxon>Eukaryota</taxon>
        <taxon>Viridiplantae</taxon>
        <taxon>Streptophyta</taxon>
        <taxon>Embryophyta</taxon>
        <taxon>Tracheophyta</taxon>
        <taxon>Spermatophyta</taxon>
        <taxon>Magnoliopsida</taxon>
        <taxon>eudicotyledons</taxon>
        <taxon>Gunneridae</taxon>
        <taxon>Pentapetalae</taxon>
        <taxon>asterids</taxon>
        <taxon>campanulids</taxon>
        <taxon>Asterales</taxon>
        <taxon>Asteraceae</taxon>
        <taxon>Asteroideae</taxon>
        <taxon>Heliantheae alliance</taxon>
        <taxon>Eupatorieae</taxon>
        <taxon>Mikania</taxon>
    </lineage>
</organism>
<dbReference type="Proteomes" id="UP000326396">
    <property type="component" value="Linkage Group LG2"/>
</dbReference>
<proteinExistence type="predicted"/>
<keyword evidence="2" id="KW-1185">Reference proteome</keyword>
<evidence type="ECO:0000313" key="1">
    <source>
        <dbReference type="EMBL" id="KAD4584879.1"/>
    </source>
</evidence>
<protein>
    <submittedName>
        <fullName evidence="1">Uncharacterized protein</fullName>
    </submittedName>
</protein>
<comment type="caution">
    <text evidence="1">The sequence shown here is derived from an EMBL/GenBank/DDBJ whole genome shotgun (WGS) entry which is preliminary data.</text>
</comment>
<sequence length="101" mass="11084">MAKARMKLGSGRIAPGVWVSNEKPWLANERSSNESGEGVLSGEWGYSAMAIRGPGPPFGRGFAQPPICYISRVQSSDLLYFLVEFVEGFAWAQESPNFVKK</sequence>
<accession>A0A5N6NBN3</accession>